<protein>
    <submittedName>
        <fullName evidence="2">Uncharacterized protein</fullName>
    </submittedName>
</protein>
<organism evidence="2 3">
    <name type="scientific">Lobosporangium transversale</name>
    <dbReference type="NCBI Taxonomy" id="64571"/>
    <lineage>
        <taxon>Eukaryota</taxon>
        <taxon>Fungi</taxon>
        <taxon>Fungi incertae sedis</taxon>
        <taxon>Mucoromycota</taxon>
        <taxon>Mortierellomycotina</taxon>
        <taxon>Mortierellomycetes</taxon>
        <taxon>Mortierellales</taxon>
        <taxon>Mortierellaceae</taxon>
        <taxon>Lobosporangium</taxon>
    </lineage>
</organism>
<dbReference type="Proteomes" id="UP000193648">
    <property type="component" value="Unassembled WGS sequence"/>
</dbReference>
<sequence>MTQPQLSNQALFLNLNTAIHPKDIIGEFKDRFHPKDSIELLSMLKTGVNEIPETLPSYTRVQQYLAIFEEPSFIRSCERLFLRQKKQADTNDPSPNTGYSMRDSTLQKRKASCSTAVEDVIDQDNWNVDQIYLRNGDKTVGHIIKKAAIELIPLSGDISSDQRRILTLGLSSILDLTDRSVKGQLKSLFKEEEQNEIMERFKHLKQYDSNTSFVSEELDMHLELMQRSLVKSQLSGARSYILRQILCSTDEMTRDLNVLQHIIETHLFNEHLFTPSSTAKKNQDISELDYLADIWKPLFSRLFAGSAAKIRNKGGETTMIQSNEEKRRIYNDDTAIAFKIDCRILLDHNGKEYDLASIEIAKNTGRSKICFDGAKLLREAKSITNMLAGIVADDDHFLKNTTAFAIQIGGLSGAIYSLHLVAPTLYVAVFEASLQFPATPSSLDKLKPTLNALLWLRNRLNEGGNQVRSTLSRVETIEDVLTQPSGNIESHSRRNWINDVFYTPPSGKKIRLLDGLVKPSVTNLTESFLAAASDNSHSFPNVEFNEDGWGRVYHGGSFRWFNIHLNKFSSTYGGKSPSL</sequence>
<comment type="caution">
    <text evidence="2">The sequence shown here is derived from an EMBL/GenBank/DDBJ whole genome shotgun (WGS) entry which is preliminary data.</text>
</comment>
<dbReference type="GeneID" id="33572503"/>
<accession>A0A1Y2G8N6</accession>
<dbReference type="OrthoDB" id="2415452at2759"/>
<reference evidence="2 3" key="1">
    <citation type="submission" date="2016-07" db="EMBL/GenBank/DDBJ databases">
        <title>Pervasive Adenine N6-methylation of Active Genes in Fungi.</title>
        <authorList>
            <consortium name="DOE Joint Genome Institute"/>
            <person name="Mondo S.J."/>
            <person name="Dannebaum R.O."/>
            <person name="Kuo R.C."/>
            <person name="Labutti K."/>
            <person name="Haridas S."/>
            <person name="Kuo A."/>
            <person name="Salamov A."/>
            <person name="Ahrendt S.R."/>
            <person name="Lipzen A."/>
            <person name="Sullivan W."/>
            <person name="Andreopoulos W.B."/>
            <person name="Clum A."/>
            <person name="Lindquist E."/>
            <person name="Daum C."/>
            <person name="Ramamoorthy G.K."/>
            <person name="Gryganskyi A."/>
            <person name="Culley D."/>
            <person name="Magnuson J.K."/>
            <person name="James T.Y."/>
            <person name="O'Malley M.A."/>
            <person name="Stajich J.E."/>
            <person name="Spatafora J.W."/>
            <person name="Visel A."/>
            <person name="Grigoriev I.V."/>
        </authorList>
    </citation>
    <scope>NUCLEOTIDE SEQUENCE [LARGE SCALE GENOMIC DNA]</scope>
    <source>
        <strain evidence="2 3">NRRL 3116</strain>
    </source>
</reference>
<dbReference type="EMBL" id="MCFF01000058">
    <property type="protein sequence ID" value="ORZ04322.1"/>
    <property type="molecule type" value="Genomic_DNA"/>
</dbReference>
<evidence type="ECO:0000256" key="1">
    <source>
        <dbReference type="SAM" id="MobiDB-lite"/>
    </source>
</evidence>
<feature type="compositionally biased region" description="Polar residues" evidence="1">
    <location>
        <begin position="90"/>
        <end position="104"/>
    </location>
</feature>
<evidence type="ECO:0000313" key="2">
    <source>
        <dbReference type="EMBL" id="ORZ04322.1"/>
    </source>
</evidence>
<feature type="region of interest" description="Disordered" evidence="1">
    <location>
        <begin position="86"/>
        <end position="106"/>
    </location>
</feature>
<dbReference type="AlphaFoldDB" id="A0A1Y2G8N6"/>
<gene>
    <name evidence="2" type="ORF">BCR41DRAFT_425989</name>
</gene>
<evidence type="ECO:0000313" key="3">
    <source>
        <dbReference type="Proteomes" id="UP000193648"/>
    </source>
</evidence>
<keyword evidence="3" id="KW-1185">Reference proteome</keyword>
<proteinExistence type="predicted"/>
<name>A0A1Y2G8N6_9FUNG</name>
<dbReference type="InParanoid" id="A0A1Y2G8N6"/>
<dbReference type="RefSeq" id="XP_021876480.1">
    <property type="nucleotide sequence ID" value="XM_022030662.1"/>
</dbReference>